<keyword evidence="1" id="KW-1133">Transmembrane helix</keyword>
<name>A0ABP6HI08_9ACTN</name>
<dbReference type="RefSeq" id="WP_346140134.1">
    <property type="nucleotide sequence ID" value="NZ_BAAAUH010000169.1"/>
</dbReference>
<feature type="transmembrane region" description="Helical" evidence="1">
    <location>
        <begin position="57"/>
        <end position="75"/>
    </location>
</feature>
<proteinExistence type="predicted"/>
<organism evidence="2 3">
    <name type="scientific">Streptomyces virens</name>
    <dbReference type="NCBI Taxonomy" id="285572"/>
    <lineage>
        <taxon>Bacteria</taxon>
        <taxon>Bacillati</taxon>
        <taxon>Actinomycetota</taxon>
        <taxon>Actinomycetes</taxon>
        <taxon>Kitasatosporales</taxon>
        <taxon>Streptomycetaceae</taxon>
        <taxon>Streptomyces</taxon>
    </lineage>
</organism>
<sequence length="87" mass="9546">MRGVIDVITGLFTLAVVMMFASPFLVMFTDTMASQAVVQQLGVADQMYSMQDTVLRWGPLAVIMSLLVGAGGYYVRRELLTSGVPRR</sequence>
<gene>
    <name evidence="2" type="ORF">GCM10010451_68510</name>
</gene>
<protein>
    <submittedName>
        <fullName evidence="2">Uncharacterized protein</fullName>
    </submittedName>
</protein>
<keyword evidence="1" id="KW-0472">Membrane</keyword>
<dbReference type="Proteomes" id="UP001501866">
    <property type="component" value="Unassembled WGS sequence"/>
</dbReference>
<evidence type="ECO:0000256" key="1">
    <source>
        <dbReference type="SAM" id="Phobius"/>
    </source>
</evidence>
<evidence type="ECO:0000313" key="2">
    <source>
        <dbReference type="EMBL" id="GAA2774980.1"/>
    </source>
</evidence>
<feature type="transmembrane region" description="Helical" evidence="1">
    <location>
        <begin position="7"/>
        <end position="28"/>
    </location>
</feature>
<comment type="caution">
    <text evidence="2">The sequence shown here is derived from an EMBL/GenBank/DDBJ whole genome shotgun (WGS) entry which is preliminary data.</text>
</comment>
<reference evidence="3" key="1">
    <citation type="journal article" date="2019" name="Int. J. Syst. Evol. Microbiol.">
        <title>The Global Catalogue of Microorganisms (GCM) 10K type strain sequencing project: providing services to taxonomists for standard genome sequencing and annotation.</title>
        <authorList>
            <consortium name="The Broad Institute Genomics Platform"/>
            <consortium name="The Broad Institute Genome Sequencing Center for Infectious Disease"/>
            <person name="Wu L."/>
            <person name="Ma J."/>
        </authorList>
    </citation>
    <scope>NUCLEOTIDE SEQUENCE [LARGE SCALE GENOMIC DNA]</scope>
    <source>
        <strain evidence="3">JCM 9095</strain>
    </source>
</reference>
<accession>A0ABP6HI08</accession>
<keyword evidence="3" id="KW-1185">Reference proteome</keyword>
<dbReference type="EMBL" id="BAAAUH010000169">
    <property type="protein sequence ID" value="GAA2774980.1"/>
    <property type="molecule type" value="Genomic_DNA"/>
</dbReference>
<evidence type="ECO:0000313" key="3">
    <source>
        <dbReference type="Proteomes" id="UP001501866"/>
    </source>
</evidence>
<keyword evidence="1" id="KW-0812">Transmembrane</keyword>